<protein>
    <submittedName>
        <fullName evidence="1">Uncharacterized protein</fullName>
    </submittedName>
</protein>
<proteinExistence type="predicted"/>
<keyword evidence="2" id="KW-1185">Reference proteome</keyword>
<name>A0A369PY87_9SPHI</name>
<reference evidence="1 2" key="1">
    <citation type="submission" date="2018-07" db="EMBL/GenBank/DDBJ databases">
        <title>Pedobacter sp. nov., isolated from soil.</title>
        <authorList>
            <person name="Zhou L.Y."/>
            <person name="Du Z.J."/>
        </authorList>
    </citation>
    <scope>NUCLEOTIDE SEQUENCE [LARGE SCALE GENOMIC DNA]</scope>
    <source>
        <strain evidence="1 2">JDX94</strain>
    </source>
</reference>
<accession>A0A369PY87</accession>
<sequence length="100" mass="11419">MKSSSFKYILILCIALTLFLKVGNASSYLSYSTVDIENVSSNDDATEKEEKKIEAEYFDDYFLCYQNLKSPIQFAVKIILPKNLFTSPYYPEILTPPPSL</sequence>
<evidence type="ECO:0000313" key="1">
    <source>
        <dbReference type="EMBL" id="RDC57232.1"/>
    </source>
</evidence>
<evidence type="ECO:0000313" key="2">
    <source>
        <dbReference type="Proteomes" id="UP000253961"/>
    </source>
</evidence>
<dbReference type="OrthoDB" id="769241at2"/>
<gene>
    <name evidence="1" type="ORF">DU508_08620</name>
</gene>
<comment type="caution">
    <text evidence="1">The sequence shown here is derived from an EMBL/GenBank/DDBJ whole genome shotgun (WGS) entry which is preliminary data.</text>
</comment>
<dbReference type="Proteomes" id="UP000253961">
    <property type="component" value="Unassembled WGS sequence"/>
</dbReference>
<dbReference type="EMBL" id="QPKV01000003">
    <property type="protein sequence ID" value="RDC57232.1"/>
    <property type="molecule type" value="Genomic_DNA"/>
</dbReference>
<organism evidence="1 2">
    <name type="scientific">Pedobacter chinensis</name>
    <dbReference type="NCBI Taxonomy" id="2282421"/>
    <lineage>
        <taxon>Bacteria</taxon>
        <taxon>Pseudomonadati</taxon>
        <taxon>Bacteroidota</taxon>
        <taxon>Sphingobacteriia</taxon>
        <taxon>Sphingobacteriales</taxon>
        <taxon>Sphingobacteriaceae</taxon>
        <taxon>Pedobacter</taxon>
    </lineage>
</organism>
<dbReference type="RefSeq" id="WP_115402405.1">
    <property type="nucleotide sequence ID" value="NZ_QPKV01000003.1"/>
</dbReference>
<dbReference type="AlphaFoldDB" id="A0A369PY87"/>